<sequence length="529" mass="59737">MKLRNKITLISAATLMALSPAATVLSNNPSVVQAAKVSKKTITTNQFDNFRYNGNGKELSGFVKKNTTLPRLSGLVTIKGKKYYRVGKNTYVRADAVAKIDNKNTLLLDYNSYVYNNKGKRVKVPTLKKNLPILFYNTKTIKGKKYYRIGKNQYVKAANVGVVNGKIQYVDETYVTLKVDKTHSYTQDGYANDTQYKKGQKVRVDQFIYTPASGSDDFAAFNDDSAVPFYRIKGEKDAYLSSLDVTPRKAMKAVNYDDLHYTFAEYNQPADMPIYTINGTPSDVVVPHAATNAERQINVDRLMYIWVPSEKKAELFYHISSQYVMAPEGDVYTIGKARKFVGDGFVKQSDVKVSGLELKPVNTPEEAEQDSKTATVSDKQALQNEIDKHTDVEKSDAYRLTSRNKREAYDTQLKLAQDVEKSNTSTIAAVKLAVWSLQQKTNDLDGAKVHVKNVNQLSEAEARKVYRVAYNANDVYTPQYNYLITIRFSDHNRRLSMNVRHYSKATQDPKFLVSSTDTELKISDYATDK</sequence>
<dbReference type="Pfam" id="PF03217">
    <property type="entry name" value="SlpA"/>
    <property type="match status" value="2"/>
</dbReference>
<dbReference type="PATRIC" id="fig|695563.3.peg.1999"/>
<evidence type="ECO:0000259" key="2">
    <source>
        <dbReference type="Pfam" id="PF03217"/>
    </source>
</evidence>
<organism evidence="3 4">
    <name type="scientific">Lactobacillus amylovorus subsp. animalium DSM 16698</name>
    <dbReference type="NCBI Taxonomy" id="695563"/>
    <lineage>
        <taxon>Bacteria</taxon>
        <taxon>Bacillati</taxon>
        <taxon>Bacillota</taxon>
        <taxon>Bacilli</taxon>
        <taxon>Lactobacillales</taxon>
        <taxon>Lactobacillaceae</taxon>
        <taxon>Lactobacillus</taxon>
        <taxon>Lactobacillus amylovorus subsp. animalium</taxon>
    </lineage>
</organism>
<dbReference type="AlphaFoldDB" id="A0A0R2K2I4"/>
<proteinExistence type="predicted"/>
<feature type="chain" id="PRO_5038397862" evidence="1">
    <location>
        <begin position="27"/>
        <end position="529"/>
    </location>
</feature>
<dbReference type="Gene3D" id="1.20.120.1850">
    <property type="entry name" value="Ebh helix bundles repeating unit (S and A modules)"/>
    <property type="match status" value="1"/>
</dbReference>
<feature type="domain" description="S-layer protein C-terminal" evidence="2">
    <location>
        <begin position="99"/>
        <end position="158"/>
    </location>
</feature>
<name>A0A0R2K2I4_LACAM</name>
<reference evidence="3 4" key="1">
    <citation type="journal article" date="2015" name="Genome Announc.">
        <title>Expanding the biotechnology potential of lactobacilli through comparative genomics of 213 strains and associated genera.</title>
        <authorList>
            <person name="Sun Z."/>
            <person name="Harris H.M."/>
            <person name="McCann A."/>
            <person name="Guo C."/>
            <person name="Argimon S."/>
            <person name="Zhang W."/>
            <person name="Yang X."/>
            <person name="Jeffery I.B."/>
            <person name="Cooney J.C."/>
            <person name="Kagawa T.F."/>
            <person name="Liu W."/>
            <person name="Song Y."/>
            <person name="Salvetti E."/>
            <person name="Wrobel A."/>
            <person name="Rasinkangas P."/>
            <person name="Parkhill J."/>
            <person name="Rea M.C."/>
            <person name="O'Sullivan O."/>
            <person name="Ritari J."/>
            <person name="Douillard F.P."/>
            <person name="Paul Ross R."/>
            <person name="Yang R."/>
            <person name="Briner A.E."/>
            <person name="Felis G.E."/>
            <person name="de Vos W.M."/>
            <person name="Barrangou R."/>
            <person name="Klaenhammer T.R."/>
            <person name="Caufield P.W."/>
            <person name="Cui Y."/>
            <person name="Zhang H."/>
            <person name="O'Toole P.W."/>
        </authorList>
    </citation>
    <scope>NUCLEOTIDE SEQUENCE [LARGE SCALE GENOMIC DNA]</scope>
    <source>
        <strain evidence="3 4">DSM 16698</strain>
    </source>
</reference>
<evidence type="ECO:0000313" key="3">
    <source>
        <dbReference type="EMBL" id="KRN83849.1"/>
    </source>
</evidence>
<protein>
    <submittedName>
        <fullName evidence="3">Cell separation protein</fullName>
    </submittedName>
</protein>
<dbReference type="RefSeq" id="WP_056985915.1">
    <property type="nucleotide sequence ID" value="NZ_JQBQ01000083.1"/>
</dbReference>
<evidence type="ECO:0000256" key="1">
    <source>
        <dbReference type="SAM" id="SignalP"/>
    </source>
</evidence>
<dbReference type="EMBL" id="JQBQ01000083">
    <property type="protein sequence ID" value="KRN83849.1"/>
    <property type="molecule type" value="Genomic_DNA"/>
</dbReference>
<feature type="signal peptide" evidence="1">
    <location>
        <begin position="1"/>
        <end position="26"/>
    </location>
</feature>
<keyword evidence="1" id="KW-0732">Signal</keyword>
<dbReference type="InterPro" id="IPR024968">
    <property type="entry name" value="SlpA_C_lactobacillus"/>
</dbReference>
<accession>A0A0R2K2I4</accession>
<dbReference type="Proteomes" id="UP000051529">
    <property type="component" value="Unassembled WGS sequence"/>
</dbReference>
<evidence type="ECO:0000313" key="4">
    <source>
        <dbReference type="Proteomes" id="UP000051529"/>
    </source>
</evidence>
<gene>
    <name evidence="3" type="ORF">IV44_GL001921</name>
</gene>
<feature type="domain" description="S-layer protein C-terminal" evidence="2">
    <location>
        <begin position="38"/>
        <end position="94"/>
    </location>
</feature>
<comment type="caution">
    <text evidence="3">The sequence shown here is derived from an EMBL/GenBank/DDBJ whole genome shotgun (WGS) entry which is preliminary data.</text>
</comment>